<evidence type="ECO:0000256" key="7">
    <source>
        <dbReference type="ARBA" id="ARBA00023136"/>
    </source>
</evidence>
<dbReference type="Proteomes" id="UP000887561">
    <property type="component" value="Unplaced"/>
</dbReference>
<accession>A0A915M9A8</accession>
<dbReference type="GO" id="GO:0008270">
    <property type="term" value="F:zinc ion binding"/>
    <property type="evidence" value="ECO:0007669"/>
    <property type="project" value="TreeGrafter"/>
</dbReference>
<keyword evidence="6" id="KW-0862">Zinc</keyword>
<feature type="transmembrane region" description="Helical" evidence="8">
    <location>
        <begin position="179"/>
        <end position="200"/>
    </location>
</feature>
<feature type="transmembrane region" description="Helical" evidence="8">
    <location>
        <begin position="89"/>
        <end position="115"/>
    </location>
</feature>
<evidence type="ECO:0000256" key="4">
    <source>
        <dbReference type="ARBA" id="ARBA00005975"/>
    </source>
</evidence>
<evidence type="ECO:0000313" key="10">
    <source>
        <dbReference type="Proteomes" id="UP000887561"/>
    </source>
</evidence>
<dbReference type="PANTHER" id="PTHR23292">
    <property type="entry name" value="LIPOPOLYSACCHARIDE-INDUCED TUMOR NECROSIS FACTOR-ALPHA FACTOR"/>
    <property type="match status" value="1"/>
</dbReference>
<feature type="domain" description="LITAF" evidence="9">
    <location>
        <begin position="138"/>
        <end position="258"/>
    </location>
</feature>
<name>A0A915M9A8_MELJA</name>
<dbReference type="InterPro" id="IPR037519">
    <property type="entry name" value="LITAF_fam"/>
</dbReference>
<dbReference type="AlphaFoldDB" id="A0A915M9A8"/>
<evidence type="ECO:0000259" key="9">
    <source>
        <dbReference type="PROSITE" id="PS51837"/>
    </source>
</evidence>
<evidence type="ECO:0000256" key="8">
    <source>
        <dbReference type="SAM" id="Phobius"/>
    </source>
</evidence>
<reference evidence="11" key="1">
    <citation type="submission" date="2022-11" db="UniProtKB">
        <authorList>
            <consortium name="WormBaseParasite"/>
        </authorList>
    </citation>
    <scope>IDENTIFICATION</scope>
</reference>
<evidence type="ECO:0000256" key="2">
    <source>
        <dbReference type="ARBA" id="ARBA00004481"/>
    </source>
</evidence>
<protein>
    <submittedName>
        <fullName evidence="11">LITAF domain-containing protein</fullName>
    </submittedName>
</protein>
<evidence type="ECO:0000256" key="5">
    <source>
        <dbReference type="ARBA" id="ARBA00022723"/>
    </source>
</evidence>
<keyword evidence="7 8" id="KW-0472">Membrane</keyword>
<dbReference type="SMART" id="SM00714">
    <property type="entry name" value="LITAF"/>
    <property type="match status" value="2"/>
</dbReference>
<proteinExistence type="inferred from homology"/>
<organism evidence="10 11">
    <name type="scientific">Meloidogyne javanica</name>
    <name type="common">Root-knot nematode worm</name>
    <dbReference type="NCBI Taxonomy" id="6303"/>
    <lineage>
        <taxon>Eukaryota</taxon>
        <taxon>Metazoa</taxon>
        <taxon>Ecdysozoa</taxon>
        <taxon>Nematoda</taxon>
        <taxon>Chromadorea</taxon>
        <taxon>Rhabditida</taxon>
        <taxon>Tylenchina</taxon>
        <taxon>Tylenchomorpha</taxon>
        <taxon>Tylenchoidea</taxon>
        <taxon>Meloidogynidae</taxon>
        <taxon>Meloidogyninae</taxon>
        <taxon>Meloidogyne</taxon>
        <taxon>Meloidogyne incognita group</taxon>
    </lineage>
</organism>
<dbReference type="Pfam" id="PF10601">
    <property type="entry name" value="zf-LITAF-like"/>
    <property type="match status" value="4"/>
</dbReference>
<evidence type="ECO:0000313" key="11">
    <source>
        <dbReference type="WBParaSite" id="scaffold3184_cov160.g6157"/>
    </source>
</evidence>
<evidence type="ECO:0000256" key="6">
    <source>
        <dbReference type="ARBA" id="ARBA00022833"/>
    </source>
</evidence>
<feature type="transmembrane region" description="Helical" evidence="8">
    <location>
        <begin position="212"/>
        <end position="235"/>
    </location>
</feature>
<dbReference type="GO" id="GO:0005765">
    <property type="term" value="C:lysosomal membrane"/>
    <property type="evidence" value="ECO:0007669"/>
    <property type="project" value="UniProtKB-SubCell"/>
</dbReference>
<dbReference type="PROSITE" id="PS51837">
    <property type="entry name" value="LITAF"/>
    <property type="match status" value="2"/>
</dbReference>
<dbReference type="GO" id="GO:0031902">
    <property type="term" value="C:late endosome membrane"/>
    <property type="evidence" value="ECO:0007669"/>
    <property type="project" value="UniProtKB-SubCell"/>
</dbReference>
<comment type="similarity">
    <text evidence="4">Belongs to the CDIP1/LITAF family.</text>
</comment>
<evidence type="ECO:0000256" key="3">
    <source>
        <dbReference type="ARBA" id="ARBA00004630"/>
    </source>
</evidence>
<keyword evidence="10" id="KW-1185">Reference proteome</keyword>
<feature type="domain" description="LITAF" evidence="9">
    <location>
        <begin position="21"/>
        <end position="138"/>
    </location>
</feature>
<dbReference type="PANTHER" id="PTHR23292:SF6">
    <property type="entry name" value="FI16602P1-RELATED"/>
    <property type="match status" value="1"/>
</dbReference>
<feature type="transmembrane region" description="Helical" evidence="8">
    <location>
        <begin position="59"/>
        <end position="83"/>
    </location>
</feature>
<keyword evidence="8" id="KW-0812">Transmembrane</keyword>
<sequence>MRSSSNLLMLTSSMYMNDGYGYGSTTTFAQFFGPKPQLVHCPTCNQNTKTKLEFITGRYTYLDCFAILLFGLFISANCFVLFLKSIDDGGVFMIIFFIMFSAGLGLCCFSIAPFYMNKSKDAKHYCSECNNYVGKYIRNPRRPVVILPPESYKHKVHCPTCNQNTKTKLKFVAGWNSEVNCIAFLVIGFVACAFGFLFLYGYIINNKVDTSLIILFDGCFIFGLFACACSLTPFYQDVYKDAKHYCNVCNNYVGKYIRNPQRPIVILPPESYKHKVYQPKNNDLCETV</sequence>
<dbReference type="WBParaSite" id="scaffold3184_cov160.g6157">
    <property type="protein sequence ID" value="scaffold3184_cov160.g6157"/>
    <property type="gene ID" value="scaffold3184_cov160.g6157"/>
</dbReference>
<keyword evidence="5" id="KW-0479">Metal-binding</keyword>
<keyword evidence="8" id="KW-1133">Transmembrane helix</keyword>
<dbReference type="InterPro" id="IPR006629">
    <property type="entry name" value="LITAF"/>
</dbReference>
<comment type="subcellular location">
    <subcellularLocation>
        <location evidence="2">Endosome membrane</location>
        <topology evidence="2">Peripheral membrane protein</topology>
    </subcellularLocation>
    <subcellularLocation>
        <location evidence="1">Late endosome membrane</location>
    </subcellularLocation>
    <subcellularLocation>
        <location evidence="3">Lysosome membrane</location>
        <topology evidence="3">Peripheral membrane protein</topology>
        <orientation evidence="3">Cytoplasmic side</orientation>
    </subcellularLocation>
</comment>
<evidence type="ECO:0000256" key="1">
    <source>
        <dbReference type="ARBA" id="ARBA00004414"/>
    </source>
</evidence>